<dbReference type="GO" id="GO:0006508">
    <property type="term" value="P:proteolysis"/>
    <property type="evidence" value="ECO:0007669"/>
    <property type="project" value="UniProtKB-KW"/>
</dbReference>
<protein>
    <submittedName>
        <fullName evidence="3">Serine protease</fullName>
    </submittedName>
</protein>
<dbReference type="Proteomes" id="UP001431221">
    <property type="component" value="Unassembled WGS sequence"/>
</dbReference>
<dbReference type="SUPFAM" id="SSF50494">
    <property type="entry name" value="Trypsin-like serine proteases"/>
    <property type="match status" value="1"/>
</dbReference>
<name>A0ABT0GQF1_9HYPH</name>
<dbReference type="Gene3D" id="2.40.10.10">
    <property type="entry name" value="Trypsin-like serine proteases"/>
    <property type="match status" value="2"/>
</dbReference>
<feature type="chain" id="PRO_5047017850" evidence="2">
    <location>
        <begin position="28"/>
        <end position="322"/>
    </location>
</feature>
<proteinExistence type="predicted"/>
<dbReference type="GO" id="GO:0008233">
    <property type="term" value="F:peptidase activity"/>
    <property type="evidence" value="ECO:0007669"/>
    <property type="project" value="UniProtKB-KW"/>
</dbReference>
<evidence type="ECO:0000256" key="2">
    <source>
        <dbReference type="SAM" id="SignalP"/>
    </source>
</evidence>
<accession>A0ABT0GQF1</accession>
<feature type="signal peptide" evidence="2">
    <location>
        <begin position="1"/>
        <end position="27"/>
    </location>
</feature>
<dbReference type="PANTHER" id="PTHR15462:SF19">
    <property type="entry name" value="PEPTIDASE S1 DOMAIN-CONTAINING PROTEIN"/>
    <property type="match status" value="1"/>
</dbReference>
<dbReference type="EMBL" id="JALNMJ010000003">
    <property type="protein sequence ID" value="MCK7611648.1"/>
    <property type="molecule type" value="Genomic_DNA"/>
</dbReference>
<dbReference type="InterPro" id="IPR009003">
    <property type="entry name" value="Peptidase_S1_PA"/>
</dbReference>
<keyword evidence="3" id="KW-0645">Protease</keyword>
<dbReference type="PANTHER" id="PTHR15462">
    <property type="entry name" value="SERINE PROTEASE"/>
    <property type="match status" value="1"/>
</dbReference>
<dbReference type="RefSeq" id="WP_248151961.1">
    <property type="nucleotide sequence ID" value="NZ_JALNMJ010000003.1"/>
</dbReference>
<evidence type="ECO:0000313" key="4">
    <source>
        <dbReference type="Proteomes" id="UP001431221"/>
    </source>
</evidence>
<organism evidence="3 4">
    <name type="scientific">Roseibium sediminicola</name>
    <dbReference type="NCBI Taxonomy" id="2933272"/>
    <lineage>
        <taxon>Bacteria</taxon>
        <taxon>Pseudomonadati</taxon>
        <taxon>Pseudomonadota</taxon>
        <taxon>Alphaproteobacteria</taxon>
        <taxon>Hyphomicrobiales</taxon>
        <taxon>Stappiaceae</taxon>
        <taxon>Roseibium</taxon>
    </lineage>
</organism>
<dbReference type="InterPro" id="IPR043504">
    <property type="entry name" value="Peptidase_S1_PA_chymotrypsin"/>
</dbReference>
<keyword evidence="1 2" id="KW-0732">Signal</keyword>
<gene>
    <name evidence="3" type="ORF">M0H32_05715</name>
</gene>
<sequence length="322" mass="34758">MRSLSNRWLCATLATGIFAVGASAAQAQTLIIEDVTNSAAQSLALPLSAQEIEDAVPLPEEEVTPQELEQMRERFRQLNPDTLDTEQKRSDVEPDTFGVPEKVAAPAANSPYWSTGRLLFRKSDGKTYRCSAQYVSDLKVILTAAHCLYDRSAGAFNTDFVFQRAYNEGATAQTVGWRCASVYAQYHSPSVNYAYDYGFLLADKNDERAPLELQTGAPANTALAAIGYPQNFGAGQALYKVDGRWASVSGGIVTMSGNPMRSGNSGGAWFTEFAVDGGSGTNLVVSLNSHHITGNTTDENGPLFTSDTTRLMEHVRDGGCLN</sequence>
<evidence type="ECO:0000256" key="1">
    <source>
        <dbReference type="ARBA" id="ARBA00022729"/>
    </source>
</evidence>
<comment type="caution">
    <text evidence="3">The sequence shown here is derived from an EMBL/GenBank/DDBJ whole genome shotgun (WGS) entry which is preliminary data.</text>
</comment>
<evidence type="ECO:0000313" key="3">
    <source>
        <dbReference type="EMBL" id="MCK7611648.1"/>
    </source>
</evidence>
<keyword evidence="3" id="KW-0378">Hydrolase</keyword>
<keyword evidence="4" id="KW-1185">Reference proteome</keyword>
<dbReference type="InterPro" id="IPR050966">
    <property type="entry name" value="Glutamyl_endopeptidase"/>
</dbReference>
<reference evidence="3" key="1">
    <citation type="submission" date="2022-04" db="EMBL/GenBank/DDBJ databases">
        <title>Roseibium sp. CAU 1639 isolated from mud.</title>
        <authorList>
            <person name="Kim W."/>
        </authorList>
    </citation>
    <scope>NUCLEOTIDE SEQUENCE</scope>
    <source>
        <strain evidence="3">CAU 1639</strain>
    </source>
</reference>